<accession>A0A151WPI2</accession>
<dbReference type="Pfam" id="PF00067">
    <property type="entry name" value="p450"/>
    <property type="match status" value="1"/>
</dbReference>
<evidence type="ECO:0000313" key="17">
    <source>
        <dbReference type="Proteomes" id="UP000075809"/>
    </source>
</evidence>
<keyword evidence="9 14" id="KW-0560">Oxidoreductase</keyword>
<keyword evidence="8" id="KW-0492">Microsome</keyword>
<comment type="cofactor">
    <cofactor evidence="1 13">
        <name>heme</name>
        <dbReference type="ChEBI" id="CHEBI:30413"/>
    </cofactor>
</comment>
<dbReference type="EMBL" id="KQ982855">
    <property type="protein sequence ID" value="KYQ49812.1"/>
    <property type="molecule type" value="Genomic_DNA"/>
</dbReference>
<evidence type="ECO:0000256" key="4">
    <source>
        <dbReference type="ARBA" id="ARBA00010617"/>
    </source>
</evidence>
<keyword evidence="15" id="KW-1133">Transmembrane helix</keyword>
<evidence type="ECO:0000256" key="7">
    <source>
        <dbReference type="ARBA" id="ARBA00022824"/>
    </source>
</evidence>
<evidence type="ECO:0000256" key="11">
    <source>
        <dbReference type="ARBA" id="ARBA00023033"/>
    </source>
</evidence>
<dbReference type="GO" id="GO:0016705">
    <property type="term" value="F:oxidoreductase activity, acting on paired donors, with incorporation or reduction of molecular oxygen"/>
    <property type="evidence" value="ECO:0007669"/>
    <property type="project" value="InterPro"/>
</dbReference>
<keyword evidence="6 13" id="KW-0479">Metal-binding</keyword>
<dbReference type="PRINTS" id="PR00463">
    <property type="entry name" value="EP450I"/>
</dbReference>
<comment type="similarity">
    <text evidence="4 14">Belongs to the cytochrome P450 family.</text>
</comment>
<dbReference type="GO" id="GO:0020037">
    <property type="term" value="F:heme binding"/>
    <property type="evidence" value="ECO:0007669"/>
    <property type="project" value="InterPro"/>
</dbReference>
<proteinExistence type="inferred from homology"/>
<dbReference type="GO" id="GO:0004497">
    <property type="term" value="F:monooxygenase activity"/>
    <property type="evidence" value="ECO:0007669"/>
    <property type="project" value="UniProtKB-KW"/>
</dbReference>
<keyword evidence="15" id="KW-0812">Transmembrane</keyword>
<reference evidence="16 17" key="1">
    <citation type="submission" date="2015-09" db="EMBL/GenBank/DDBJ databases">
        <title>Trachymyrmex zeteki WGS genome.</title>
        <authorList>
            <person name="Nygaard S."/>
            <person name="Hu H."/>
            <person name="Boomsma J."/>
            <person name="Zhang G."/>
        </authorList>
    </citation>
    <scope>NUCLEOTIDE SEQUENCE [LARGE SCALE GENOMIC DNA]</scope>
    <source>
        <strain evidence="16">Tzet28-1</strain>
        <tissue evidence="16">Whole body</tissue>
    </source>
</reference>
<evidence type="ECO:0000256" key="12">
    <source>
        <dbReference type="ARBA" id="ARBA00023136"/>
    </source>
</evidence>
<protein>
    <submittedName>
        <fullName evidence="16">Cytochrome P450 6k1</fullName>
    </submittedName>
</protein>
<dbReference type="InterPro" id="IPR050476">
    <property type="entry name" value="Insect_CytP450_Detox"/>
</dbReference>
<dbReference type="InterPro" id="IPR002401">
    <property type="entry name" value="Cyt_P450_E_grp-I"/>
</dbReference>
<evidence type="ECO:0000256" key="8">
    <source>
        <dbReference type="ARBA" id="ARBA00022848"/>
    </source>
</evidence>
<organism evidence="16 17">
    <name type="scientific">Mycetomoellerius zeteki</name>
    <dbReference type="NCBI Taxonomy" id="64791"/>
    <lineage>
        <taxon>Eukaryota</taxon>
        <taxon>Metazoa</taxon>
        <taxon>Ecdysozoa</taxon>
        <taxon>Arthropoda</taxon>
        <taxon>Hexapoda</taxon>
        <taxon>Insecta</taxon>
        <taxon>Pterygota</taxon>
        <taxon>Neoptera</taxon>
        <taxon>Endopterygota</taxon>
        <taxon>Hymenoptera</taxon>
        <taxon>Apocrita</taxon>
        <taxon>Aculeata</taxon>
        <taxon>Formicoidea</taxon>
        <taxon>Formicidae</taxon>
        <taxon>Myrmicinae</taxon>
        <taxon>Mycetomoellerius</taxon>
    </lineage>
</organism>
<dbReference type="PANTHER" id="PTHR24292">
    <property type="entry name" value="CYTOCHROME P450"/>
    <property type="match status" value="1"/>
</dbReference>
<keyword evidence="11 14" id="KW-0503">Monooxygenase</keyword>
<keyword evidence="7" id="KW-0256">Endoplasmic reticulum</keyword>
<feature type="binding site" description="axial binding residue" evidence="13">
    <location>
        <position position="456"/>
    </location>
    <ligand>
        <name>heme</name>
        <dbReference type="ChEBI" id="CHEBI:30413"/>
    </ligand>
    <ligandPart>
        <name>Fe</name>
        <dbReference type="ChEBI" id="CHEBI:18248"/>
    </ligandPart>
</feature>
<evidence type="ECO:0000256" key="2">
    <source>
        <dbReference type="ARBA" id="ARBA00004174"/>
    </source>
</evidence>
<dbReference type="Proteomes" id="UP000075809">
    <property type="component" value="Unassembled WGS sequence"/>
</dbReference>
<dbReference type="InterPro" id="IPR017972">
    <property type="entry name" value="Cyt_P450_CS"/>
</dbReference>
<gene>
    <name evidence="16" type="ORF">ALC60_11110</name>
</gene>
<dbReference type="InterPro" id="IPR001128">
    <property type="entry name" value="Cyt_P450"/>
</dbReference>
<dbReference type="GO" id="GO:0005506">
    <property type="term" value="F:iron ion binding"/>
    <property type="evidence" value="ECO:0007669"/>
    <property type="project" value="InterPro"/>
</dbReference>
<dbReference type="PRINTS" id="PR00385">
    <property type="entry name" value="P450"/>
</dbReference>
<dbReference type="CDD" id="cd11056">
    <property type="entry name" value="CYP6-like"/>
    <property type="match status" value="1"/>
</dbReference>
<dbReference type="FunFam" id="1.10.630.10:FF:000042">
    <property type="entry name" value="Cytochrome P450"/>
    <property type="match status" value="1"/>
</dbReference>
<evidence type="ECO:0000256" key="1">
    <source>
        <dbReference type="ARBA" id="ARBA00001971"/>
    </source>
</evidence>
<evidence type="ECO:0000256" key="3">
    <source>
        <dbReference type="ARBA" id="ARBA00004406"/>
    </source>
</evidence>
<dbReference type="PROSITE" id="PS00086">
    <property type="entry name" value="CYTOCHROME_P450"/>
    <property type="match status" value="1"/>
</dbReference>
<evidence type="ECO:0000256" key="5">
    <source>
        <dbReference type="ARBA" id="ARBA00022617"/>
    </source>
</evidence>
<dbReference type="SUPFAM" id="SSF48264">
    <property type="entry name" value="Cytochrome P450"/>
    <property type="match status" value="1"/>
</dbReference>
<dbReference type="InterPro" id="IPR036396">
    <property type="entry name" value="Cyt_P450_sf"/>
</dbReference>
<dbReference type="Gene3D" id="1.10.630.10">
    <property type="entry name" value="Cytochrome P450"/>
    <property type="match status" value="1"/>
</dbReference>
<evidence type="ECO:0000256" key="15">
    <source>
        <dbReference type="SAM" id="Phobius"/>
    </source>
</evidence>
<evidence type="ECO:0000256" key="13">
    <source>
        <dbReference type="PIRSR" id="PIRSR602401-1"/>
    </source>
</evidence>
<dbReference type="STRING" id="64791.A0A151WPI2"/>
<keyword evidence="12 15" id="KW-0472">Membrane</keyword>
<dbReference type="KEGG" id="mzt:108727759"/>
<keyword evidence="10 13" id="KW-0408">Iron</keyword>
<comment type="subcellular location">
    <subcellularLocation>
        <location evidence="3">Endoplasmic reticulum membrane</location>
        <topology evidence="3">Peripheral membrane protein</topology>
    </subcellularLocation>
    <subcellularLocation>
        <location evidence="2">Microsome membrane</location>
        <topology evidence="2">Peripheral membrane protein</topology>
    </subcellularLocation>
</comment>
<dbReference type="OrthoDB" id="2789670at2759"/>
<evidence type="ECO:0000256" key="14">
    <source>
        <dbReference type="RuleBase" id="RU000461"/>
    </source>
</evidence>
<dbReference type="PANTHER" id="PTHR24292:SF45">
    <property type="entry name" value="CYTOCHROME P450 6G1-RELATED"/>
    <property type="match status" value="1"/>
</dbReference>
<feature type="transmembrane region" description="Helical" evidence="15">
    <location>
        <begin position="12"/>
        <end position="27"/>
    </location>
</feature>
<evidence type="ECO:0000256" key="9">
    <source>
        <dbReference type="ARBA" id="ARBA00023002"/>
    </source>
</evidence>
<dbReference type="AlphaFoldDB" id="A0A151WPI2"/>
<name>A0A151WPI2_9HYME</name>
<evidence type="ECO:0000313" key="16">
    <source>
        <dbReference type="EMBL" id="KYQ49812.1"/>
    </source>
</evidence>
<evidence type="ECO:0000256" key="6">
    <source>
        <dbReference type="ARBA" id="ARBA00022723"/>
    </source>
</evidence>
<dbReference type="GO" id="GO:0005789">
    <property type="term" value="C:endoplasmic reticulum membrane"/>
    <property type="evidence" value="ECO:0007669"/>
    <property type="project" value="UniProtKB-SubCell"/>
</dbReference>
<keyword evidence="5 13" id="KW-0349">Heme</keyword>
<sequence length="517" mass="59934">MTLITDCWGLDGIIILTILIITAYLYMTRNFKYWKKRGVLEITPTPFVGNFMECLLLKKASAYFLKELYDRAKGEPYIGFYILDKPILLIRDREIIKNILIKDFNIFCDRYATGDPKDRIGYASLFFINNPAWKIVRTKITPFFTSGKLKKMFGLMLECGNHLDEYLDSLKLVDGKEQIIDAKDISSKLTMDVISSTAFGLDVNTFKNPNIDFRKYGKMIFKNNYRRALEMLSLFFLPNIVRIARLKLFGAESTAFLRKLFWETITKRMESGEISKRHDLIDILIELKKNSRGDEIEGFEFDGDDLIAQAVSFFSAGFDTSAVPIAFTLYELALQPDIQNTLRKEIHQALNNFNGKVTYDMITSLPYMDMVMSEILRKYPPVGFLNRKTMETYQIPNFNLVLEKDMPVYIPMLALHYDSEYFPNPEKFDPERFNEENKRNMPSCVYFPFGDGPHVCIGTRFAFLLMKLTLIKILNKYEVTPCEKTMIPMIIDPTMVMTAPLNGEIYLNMRKANTVTD</sequence>
<evidence type="ECO:0000256" key="10">
    <source>
        <dbReference type="ARBA" id="ARBA00023004"/>
    </source>
</evidence>
<keyword evidence="17" id="KW-1185">Reference proteome</keyword>